<dbReference type="Gene3D" id="1.20.58.220">
    <property type="entry name" value="Phosphate transport system protein phou homolog 2, domain 2"/>
    <property type="match status" value="2"/>
</dbReference>
<feature type="domain" description="PhoU" evidence="1">
    <location>
        <begin position="119"/>
        <end position="206"/>
    </location>
</feature>
<gene>
    <name evidence="2" type="primary">phoU</name>
    <name evidence="2" type="ORF">CXP39_01155</name>
</gene>
<dbReference type="SUPFAM" id="SSF109755">
    <property type="entry name" value="PhoU-like"/>
    <property type="match status" value="1"/>
</dbReference>
<feature type="domain" description="PhoU" evidence="1">
    <location>
        <begin position="18"/>
        <end position="103"/>
    </location>
</feature>
<dbReference type="InterPro" id="IPR038078">
    <property type="entry name" value="PhoU-like_sf"/>
</dbReference>
<dbReference type="Proteomes" id="UP000233419">
    <property type="component" value="Chromosome"/>
</dbReference>
<protein>
    <submittedName>
        <fullName evidence="2">Phosphate transport system regulatory protein PhoU</fullName>
    </submittedName>
</protein>
<keyword evidence="3" id="KW-1185">Reference proteome</keyword>
<dbReference type="InterPro" id="IPR026022">
    <property type="entry name" value="PhoU_dom"/>
</dbReference>
<dbReference type="KEGG" id="msyr:CXP39_01155"/>
<dbReference type="InterPro" id="IPR028366">
    <property type="entry name" value="PhoU"/>
</dbReference>
<dbReference type="PANTHER" id="PTHR42930">
    <property type="entry name" value="PHOSPHATE-SPECIFIC TRANSPORT SYSTEM ACCESSORY PROTEIN PHOU"/>
    <property type="match status" value="1"/>
</dbReference>
<dbReference type="Pfam" id="PF01895">
    <property type="entry name" value="PhoU"/>
    <property type="match status" value="2"/>
</dbReference>
<dbReference type="GO" id="GO:0045936">
    <property type="term" value="P:negative regulation of phosphate metabolic process"/>
    <property type="evidence" value="ECO:0007669"/>
    <property type="project" value="InterPro"/>
</dbReference>
<evidence type="ECO:0000259" key="1">
    <source>
        <dbReference type="Pfam" id="PF01895"/>
    </source>
</evidence>
<dbReference type="AlphaFoldDB" id="A0A2K9BMZ4"/>
<evidence type="ECO:0000313" key="3">
    <source>
        <dbReference type="Proteomes" id="UP000233419"/>
    </source>
</evidence>
<dbReference type="PANTHER" id="PTHR42930:SF3">
    <property type="entry name" value="PHOSPHATE-SPECIFIC TRANSPORT SYSTEM ACCESSORY PROTEIN PHOU"/>
    <property type="match status" value="1"/>
</dbReference>
<proteinExistence type="predicted"/>
<dbReference type="EMBL" id="CP025257">
    <property type="protein sequence ID" value="AUF83413.1"/>
    <property type="molecule type" value="Genomic_DNA"/>
</dbReference>
<sequence length="236" mass="27418">MSYNKILDRDLKQLRESIEDMILETKVQYAEAFEVIKSGDPNSAEMILDHDKIIDNMQNEFTSTALWKIAKQQLVAKDLRLAVGGILISREIERIADYAKKITKFYVQYKPTKKYTNSIIKMFQIIIDMLDAISIIFEAYSIDNAKVVYKLEQSLNNEFQEVYKYLIKILRKVEANEEAEEIGEAMKQVKNLERAGDHLLNVQEIVTFVRTGKFEDASQIQELIEEQMSFTAVLEK</sequence>
<dbReference type="OrthoDB" id="9814256at2"/>
<dbReference type="NCBIfam" id="TIGR02135">
    <property type="entry name" value="phoU_full"/>
    <property type="match status" value="1"/>
</dbReference>
<organism evidence="2 3">
    <name type="scientific">Mesoplasma syrphidae</name>
    <dbReference type="NCBI Taxonomy" id="225999"/>
    <lineage>
        <taxon>Bacteria</taxon>
        <taxon>Bacillati</taxon>
        <taxon>Mycoplasmatota</taxon>
        <taxon>Mollicutes</taxon>
        <taxon>Entomoplasmatales</taxon>
        <taxon>Entomoplasmataceae</taxon>
        <taxon>Mesoplasma</taxon>
    </lineage>
</organism>
<dbReference type="RefSeq" id="WP_051591897.1">
    <property type="nucleotide sequence ID" value="NZ_CP025257.1"/>
</dbReference>
<reference evidence="2 3" key="1">
    <citation type="submission" date="2017-12" db="EMBL/GenBank/DDBJ databases">
        <title>Mesoplasma syrphidae YJS, Complete Genome.</title>
        <authorList>
            <person name="Knight T.F."/>
            <person name="Citino T."/>
            <person name="Rubinstein R."/>
            <person name="Neuschaefer Z."/>
        </authorList>
    </citation>
    <scope>NUCLEOTIDE SEQUENCE [LARGE SCALE GENOMIC DNA]</scope>
    <source>
        <strain evidence="2 3">YJS</strain>
    </source>
</reference>
<accession>A0A2K9BMZ4</accession>
<dbReference type="GO" id="GO:0030643">
    <property type="term" value="P:intracellular phosphate ion homeostasis"/>
    <property type="evidence" value="ECO:0007669"/>
    <property type="project" value="InterPro"/>
</dbReference>
<evidence type="ECO:0000313" key="2">
    <source>
        <dbReference type="EMBL" id="AUF83413.1"/>
    </source>
</evidence>
<name>A0A2K9BMZ4_9MOLU</name>